<keyword evidence="2" id="KW-1185">Reference proteome</keyword>
<reference evidence="1" key="1">
    <citation type="submission" date="2021-03" db="EMBL/GenBank/DDBJ databases">
        <title>Evolutionary priming and transition to the ectomycorrhizal habit in an iconic lineage of mushroom-forming fungi: is preadaptation a requirement?</title>
        <authorList>
            <consortium name="DOE Joint Genome Institute"/>
            <person name="Looney B.P."/>
            <person name="Miyauchi S."/>
            <person name="Morin E."/>
            <person name="Drula E."/>
            <person name="Courty P.E."/>
            <person name="Chicoki N."/>
            <person name="Fauchery L."/>
            <person name="Kohler A."/>
            <person name="Kuo A."/>
            <person name="LaButti K."/>
            <person name="Pangilinan J."/>
            <person name="Lipzen A."/>
            <person name="Riley R."/>
            <person name="Andreopoulos W."/>
            <person name="He G."/>
            <person name="Johnson J."/>
            <person name="Barry K.W."/>
            <person name="Grigoriev I.V."/>
            <person name="Nagy L."/>
            <person name="Hibbett D."/>
            <person name="Henrissat B."/>
            <person name="Matheny P.B."/>
            <person name="Labbe J."/>
            <person name="Martin A.F."/>
        </authorList>
    </citation>
    <scope>NUCLEOTIDE SEQUENCE</scope>
    <source>
        <strain evidence="1">BPL698</strain>
    </source>
</reference>
<protein>
    <submittedName>
        <fullName evidence="1">Uncharacterized protein</fullName>
    </submittedName>
</protein>
<gene>
    <name evidence="1" type="ORF">F5148DRAFT_1303451</name>
</gene>
<organism evidence="1 2">
    <name type="scientific">Russula earlei</name>
    <dbReference type="NCBI Taxonomy" id="71964"/>
    <lineage>
        <taxon>Eukaryota</taxon>
        <taxon>Fungi</taxon>
        <taxon>Dikarya</taxon>
        <taxon>Basidiomycota</taxon>
        <taxon>Agaricomycotina</taxon>
        <taxon>Agaricomycetes</taxon>
        <taxon>Russulales</taxon>
        <taxon>Russulaceae</taxon>
        <taxon>Russula</taxon>
    </lineage>
</organism>
<evidence type="ECO:0000313" key="1">
    <source>
        <dbReference type="EMBL" id="KAI9436139.1"/>
    </source>
</evidence>
<name>A0ACC0TS30_9AGAM</name>
<accession>A0ACC0TS30</accession>
<comment type="caution">
    <text evidence="1">The sequence shown here is derived from an EMBL/GenBank/DDBJ whole genome shotgun (WGS) entry which is preliminary data.</text>
</comment>
<sequence>MSHKIRLAWWIGYLKNRSWSDDHGASLLLAPADCFRNCPRITEQLGHHLLDPDILDQLIGDSLHLRQVIADLVGNAINFTPSKPRRRVTLRSVAVYSPLTILVCPSSSASWTPALADGSTTRRNGIGLSILKRLIALMAGSMRVESEIGKGSKFFTIMSQIGQMSMDATLAKMVPFGNYFIR</sequence>
<evidence type="ECO:0000313" key="2">
    <source>
        <dbReference type="Proteomes" id="UP001207468"/>
    </source>
</evidence>
<dbReference type="Proteomes" id="UP001207468">
    <property type="component" value="Unassembled WGS sequence"/>
</dbReference>
<proteinExistence type="predicted"/>
<dbReference type="EMBL" id="JAGFNK010001005">
    <property type="protein sequence ID" value="KAI9436139.1"/>
    <property type="molecule type" value="Genomic_DNA"/>
</dbReference>